<dbReference type="CDD" id="cd01650">
    <property type="entry name" value="RT_nLTR_like"/>
    <property type="match status" value="1"/>
</dbReference>
<reference evidence="3" key="2">
    <citation type="submission" date="2025-08" db="UniProtKB">
        <authorList>
            <consortium name="Ensembl"/>
        </authorList>
    </citation>
    <scope>IDENTIFICATION</scope>
</reference>
<evidence type="ECO:0000313" key="4">
    <source>
        <dbReference type="Proteomes" id="UP000694395"/>
    </source>
</evidence>
<dbReference type="GO" id="GO:0003824">
    <property type="term" value="F:catalytic activity"/>
    <property type="evidence" value="ECO:0007669"/>
    <property type="project" value="InterPro"/>
</dbReference>
<dbReference type="Proteomes" id="UP000694395">
    <property type="component" value="Chromosome 27"/>
</dbReference>
<dbReference type="AlphaFoldDB" id="A0A8K9X7J7"/>
<proteinExistence type="predicted"/>
<dbReference type="SUPFAM" id="SSF56219">
    <property type="entry name" value="DNase I-like"/>
    <property type="match status" value="1"/>
</dbReference>
<dbReference type="GeneTree" id="ENSGT01010000222343"/>
<reference evidence="3" key="1">
    <citation type="submission" date="2020-07" db="EMBL/GenBank/DDBJ databases">
        <title>A long reads based de novo assembly of the rainbow trout Arlee double haploid line genome.</title>
        <authorList>
            <person name="Gao G."/>
            <person name="Palti Y."/>
        </authorList>
    </citation>
    <scope>NUCLEOTIDE SEQUENCE [LARGE SCALE GENOMIC DNA]</scope>
</reference>
<name>A0A8K9X7J7_ONCMY</name>
<sequence>MVHTHPHSCEEDTTAPLPPQAAAKNCHGLSDPQKVLQLHHLKHLHRLHHRLLLQGIRPPDTTEGGEYGPVCHWGRAPCHPRPLYQAVRGRSKQLSKTPAAQAIDCSLCYRTACGASAPSLEPTGPTTTSTVSVVSSAITIETVSVPRPRLGKTKHGGVRLSNLTRIKTTSIPVIIERDHDTSHLKIGLLNVRSLTSKAIIVNELITDHNLDVIGLTETWLKPDEFTVLNEASPPGYTSDHIPRASRKGGGVANIYDSKFQFTKKKMTFSSFELLVMKSMQPTQSLFIATVYRPPGPYTAFLTEFPEFLSDLVVIADNILIFGDFNIHMEKSTDPLQKAFGAIIDSVGFVQHVSGPTHCHSHTLDLVLSHGINVVDLNVFPHNPGLSDHHFITFAIATNNLLRPQPRIIKSRAINSQTTQRFLDVLPDSFCLPKDARGQKSVNHLTEELNLTLRNTLDAVAPLKTKNISHKKLAPWYTENTRALKQASRKLERKWRHTKLEVFRLAWKDSTVQYRRALTAARSSYFSNLIEENKNNPKFLFDTVAKLTKKQHSPREDDFHFSSDKFMNFFEEKIMIIRKQITDSSLNLRIPSKLSCPESAQLCQDLGSRETLKCFSTISLDTMMKIIMASKPSSCILDPIPTKLLKELLPVLGPTMLNIINGSLSTGCVPNSLKVAVIKPLLKKPNLDPENIKNYRPISNLPFLSKILEKAVAQQLTAFLKTNNVYEMLQSGFRPHHSTETALVKVVNDILMASDRGSASVLVLLDLSAAFDTIDHHILLERLETQIGLHGQVLAWFRSYLSERYQFVSVNGLSSDKSTVNFGVPQGSVLGPLLFSLYILPLGDVIRKHNVNFHCYADDTQLYISIKHGEAPKLPLLEECVSDIRKWMAANFLLLNSDKTEMLVLGPKKQRDLLLNLTINLNGCTVVSNKTVKDLGVTLDPDLSFEEHIKTISRTAFFHLRNIAKIRNFLSKNDAEKLIHAFVTSRLDYCNALLSGYPDKALNKLQLVLNTAARILTRTKKFDHITPVLASLHWLPVKARADFKVLLLTYKALHGLAPIYLYDLVLPYIPTRTLRSQDAGLLIVPRIFKQTAGGRAFSYRAPFLWNGLPTHVRDANSVSTFKSLLKTHLFSGSYD</sequence>
<keyword evidence="4" id="KW-1185">Reference proteome</keyword>
<dbReference type="InterPro" id="IPR043502">
    <property type="entry name" value="DNA/RNA_pol_sf"/>
</dbReference>
<dbReference type="Pfam" id="PF03372">
    <property type="entry name" value="Exo_endo_phos"/>
    <property type="match status" value="1"/>
</dbReference>
<dbReference type="Pfam" id="PF00078">
    <property type="entry name" value="RVT_1"/>
    <property type="match status" value="1"/>
</dbReference>
<protein>
    <recommendedName>
        <fullName evidence="2">Reverse transcriptase domain-containing protein</fullName>
    </recommendedName>
</protein>
<dbReference type="InterPro" id="IPR036691">
    <property type="entry name" value="Endo/exonu/phosph_ase_sf"/>
</dbReference>
<dbReference type="SUPFAM" id="SSF56672">
    <property type="entry name" value="DNA/RNA polymerases"/>
    <property type="match status" value="1"/>
</dbReference>
<evidence type="ECO:0000313" key="3">
    <source>
        <dbReference type="Ensembl" id="ENSOMYP00000129240.1"/>
    </source>
</evidence>
<dbReference type="InterPro" id="IPR000477">
    <property type="entry name" value="RT_dom"/>
</dbReference>
<accession>A0A8K9X7J7</accession>
<dbReference type="Gene3D" id="3.60.10.10">
    <property type="entry name" value="Endonuclease/exonuclease/phosphatase"/>
    <property type="match status" value="1"/>
</dbReference>
<dbReference type="Ensembl" id="ENSOMYT00000143400.1">
    <property type="protein sequence ID" value="ENSOMYP00000129240.1"/>
    <property type="gene ID" value="ENSOMYG00000058394.1"/>
</dbReference>
<evidence type="ECO:0000259" key="2">
    <source>
        <dbReference type="PROSITE" id="PS50878"/>
    </source>
</evidence>
<feature type="domain" description="Reverse transcriptase" evidence="2">
    <location>
        <begin position="661"/>
        <end position="918"/>
    </location>
</feature>
<organism evidence="3 4">
    <name type="scientific">Oncorhynchus mykiss</name>
    <name type="common">Rainbow trout</name>
    <name type="synonym">Salmo gairdneri</name>
    <dbReference type="NCBI Taxonomy" id="8022"/>
    <lineage>
        <taxon>Eukaryota</taxon>
        <taxon>Metazoa</taxon>
        <taxon>Chordata</taxon>
        <taxon>Craniata</taxon>
        <taxon>Vertebrata</taxon>
        <taxon>Euteleostomi</taxon>
        <taxon>Actinopterygii</taxon>
        <taxon>Neopterygii</taxon>
        <taxon>Teleostei</taxon>
        <taxon>Protacanthopterygii</taxon>
        <taxon>Salmoniformes</taxon>
        <taxon>Salmonidae</taxon>
        <taxon>Salmoninae</taxon>
        <taxon>Oncorhynchus</taxon>
    </lineage>
</organism>
<dbReference type="InterPro" id="IPR005135">
    <property type="entry name" value="Endo/exonuclease/phosphatase"/>
</dbReference>
<dbReference type="PANTHER" id="PTHR33332">
    <property type="entry name" value="REVERSE TRANSCRIPTASE DOMAIN-CONTAINING PROTEIN"/>
    <property type="match status" value="1"/>
</dbReference>
<feature type="region of interest" description="Disordered" evidence="1">
    <location>
        <begin position="1"/>
        <end position="25"/>
    </location>
</feature>
<dbReference type="PROSITE" id="PS50878">
    <property type="entry name" value="RT_POL"/>
    <property type="match status" value="1"/>
</dbReference>
<reference evidence="3" key="3">
    <citation type="submission" date="2025-09" db="UniProtKB">
        <authorList>
            <consortium name="Ensembl"/>
        </authorList>
    </citation>
    <scope>IDENTIFICATION</scope>
</reference>
<evidence type="ECO:0000256" key="1">
    <source>
        <dbReference type="SAM" id="MobiDB-lite"/>
    </source>
</evidence>